<dbReference type="Gene3D" id="3.90.1150.10">
    <property type="entry name" value="Aspartate Aminotransferase, domain 1"/>
    <property type="match status" value="1"/>
</dbReference>
<dbReference type="NCBIfam" id="TIGR03542">
    <property type="entry name" value="DAPAT_plant"/>
    <property type="match status" value="1"/>
</dbReference>
<dbReference type="InterPro" id="IPR015421">
    <property type="entry name" value="PyrdxlP-dep_Trfase_major"/>
</dbReference>
<evidence type="ECO:0000313" key="6">
    <source>
        <dbReference type="EMBL" id="MPM66012.1"/>
    </source>
</evidence>
<keyword evidence="3 6" id="KW-0808">Transferase</keyword>
<accession>A0A645BLE9</accession>
<dbReference type="InterPro" id="IPR019942">
    <property type="entry name" value="DapL/ALD1"/>
</dbReference>
<keyword evidence="4" id="KW-0663">Pyridoxal phosphate</keyword>
<evidence type="ECO:0000256" key="1">
    <source>
        <dbReference type="ARBA" id="ARBA00001933"/>
    </source>
</evidence>
<feature type="domain" description="Aminotransferase class I/classII large" evidence="5">
    <location>
        <begin position="35"/>
        <end position="387"/>
    </location>
</feature>
<comment type="cofactor">
    <cofactor evidence="1">
        <name>pyridoxal 5'-phosphate</name>
        <dbReference type="ChEBI" id="CHEBI:597326"/>
    </cofactor>
</comment>
<evidence type="ECO:0000259" key="5">
    <source>
        <dbReference type="Pfam" id="PF00155"/>
    </source>
</evidence>
<dbReference type="FunFam" id="3.40.640.10:FF:000099">
    <property type="entry name" value="LL-diaminopimelate aminotransferase, chloroplastic"/>
    <property type="match status" value="1"/>
</dbReference>
<dbReference type="EMBL" id="VSSQ01020837">
    <property type="protein sequence ID" value="MPM66012.1"/>
    <property type="molecule type" value="Genomic_DNA"/>
</dbReference>
<dbReference type="Gene3D" id="3.40.640.10">
    <property type="entry name" value="Type I PLP-dependent aspartate aminotransferase-like (Major domain)"/>
    <property type="match status" value="1"/>
</dbReference>
<gene>
    <name evidence="6" type="primary">dapL_37</name>
    <name evidence="6" type="ORF">SDC9_112916</name>
</gene>
<dbReference type="SUPFAM" id="SSF53383">
    <property type="entry name" value="PLP-dependent transferases"/>
    <property type="match status" value="1"/>
</dbReference>
<protein>
    <submittedName>
        <fullName evidence="6">LL-diaminopimelate aminotransferase</fullName>
        <ecNumber evidence="6">2.6.1.83</ecNumber>
    </submittedName>
</protein>
<dbReference type="PANTHER" id="PTHR43144">
    <property type="entry name" value="AMINOTRANSFERASE"/>
    <property type="match status" value="1"/>
</dbReference>
<reference evidence="6" key="1">
    <citation type="submission" date="2019-08" db="EMBL/GenBank/DDBJ databases">
        <authorList>
            <person name="Kucharzyk K."/>
            <person name="Murdoch R.W."/>
            <person name="Higgins S."/>
            <person name="Loffler F."/>
        </authorList>
    </citation>
    <scope>NUCLEOTIDE SEQUENCE</scope>
</reference>
<dbReference type="InterPro" id="IPR015422">
    <property type="entry name" value="PyrdxlP-dep_Trfase_small"/>
</dbReference>
<proteinExistence type="inferred from homology"/>
<dbReference type="GO" id="GO:0030170">
    <property type="term" value="F:pyridoxal phosphate binding"/>
    <property type="evidence" value="ECO:0007669"/>
    <property type="project" value="InterPro"/>
</dbReference>
<dbReference type="HAMAP" id="MF_01642">
    <property type="entry name" value="DapL_aminotrans_1"/>
    <property type="match status" value="1"/>
</dbReference>
<dbReference type="InterPro" id="IPR004839">
    <property type="entry name" value="Aminotransferase_I/II_large"/>
</dbReference>
<dbReference type="AlphaFoldDB" id="A0A645BLE9"/>
<dbReference type="EC" id="2.6.1.83" evidence="6"/>
<dbReference type="CDD" id="cd00609">
    <property type="entry name" value="AAT_like"/>
    <property type="match status" value="1"/>
</dbReference>
<comment type="caution">
    <text evidence="6">The sequence shown here is derived from an EMBL/GenBank/DDBJ whole genome shotgun (WGS) entry which is preliminary data.</text>
</comment>
<keyword evidence="2 6" id="KW-0032">Aminotransferase</keyword>
<sequence>MALANENYLKTPEIYFFDDIDKRVNAYKVLHPQAKLIRLGIGDVTRPLPAEVIRAMHEAVQEMSQVETFRGYSPPQGYDFLIEKIVKDYRSRGVNLDKDTVFVNDGAKSDIGNIGHVLGRDNIIAIADPVYPVYENATIMSGRAGFLNEDQKWSNVVYLKCNEETEFIPELPVEKVDVIYLCSPNNPTGTTINKQEMKLWVDYALEHDSIIIFDAAYQSYITDENVPASIYEIKNAKKVAIEIRSFSKSAGFTGLRCGFSIFPNELMVHTRMGETVPLIKLWSRRNANYTNVISYIVQRGAEALFSRKGKNEMQILVDYYMTNARFIREELMNAGLKVYGGINSPYVWFKTPNNQSSWKFFQELLHHYQIVGMPGVVFGHEGEGYMRFAGFNSYEDTITALNRIKNHL</sequence>
<name>A0A645BLE9_9ZZZZ</name>
<evidence type="ECO:0000256" key="4">
    <source>
        <dbReference type="ARBA" id="ARBA00022898"/>
    </source>
</evidence>
<dbReference type="Pfam" id="PF00155">
    <property type="entry name" value="Aminotran_1_2"/>
    <property type="match status" value="1"/>
</dbReference>
<organism evidence="6">
    <name type="scientific">bioreactor metagenome</name>
    <dbReference type="NCBI Taxonomy" id="1076179"/>
    <lineage>
        <taxon>unclassified sequences</taxon>
        <taxon>metagenomes</taxon>
        <taxon>ecological metagenomes</taxon>
    </lineage>
</organism>
<evidence type="ECO:0000256" key="2">
    <source>
        <dbReference type="ARBA" id="ARBA00022576"/>
    </source>
</evidence>
<dbReference type="InterPro" id="IPR015424">
    <property type="entry name" value="PyrdxlP-dep_Trfase"/>
</dbReference>
<evidence type="ECO:0000256" key="3">
    <source>
        <dbReference type="ARBA" id="ARBA00022679"/>
    </source>
</evidence>
<dbReference type="GO" id="GO:0010285">
    <property type="term" value="F:L,L-diaminopimelate aminotransferase activity"/>
    <property type="evidence" value="ECO:0007669"/>
    <property type="project" value="UniProtKB-EC"/>
</dbReference>